<protein>
    <submittedName>
        <fullName evidence="1">Uncharacterized protein</fullName>
    </submittedName>
</protein>
<name>A0A1W6DY64_9CAUD</name>
<evidence type="ECO:0000313" key="2">
    <source>
        <dbReference type="Proteomes" id="UP000221506"/>
    </source>
</evidence>
<accession>A0A1W6DY64</accession>
<evidence type="ECO:0000313" key="1">
    <source>
        <dbReference type="EMBL" id="ARK07864.1"/>
    </source>
</evidence>
<proteinExistence type="predicted"/>
<dbReference type="EMBL" id="KY914485">
    <property type="protein sequence ID" value="ARK07864.1"/>
    <property type="molecule type" value="Genomic_DNA"/>
</dbReference>
<dbReference type="Proteomes" id="UP000221506">
    <property type="component" value="Segment"/>
</dbReference>
<dbReference type="Gene3D" id="3.40.50.300">
    <property type="entry name" value="P-loop containing nucleotide triphosphate hydrolases"/>
    <property type="match status" value="1"/>
</dbReference>
<organism evidence="1 2">
    <name type="scientific">Aeromonas phage phiA8-29</name>
    <dbReference type="NCBI Taxonomy" id="1978922"/>
    <lineage>
        <taxon>Viruses</taxon>
        <taxon>Duplodnaviria</taxon>
        <taxon>Heunggongvirae</taxon>
        <taxon>Uroviricota</taxon>
        <taxon>Caudoviricetes</taxon>
        <taxon>Pantevenvirales</taxon>
        <taxon>Ackermannviridae</taxon>
        <taxon>Tedavirus</taxon>
        <taxon>Tedavirus A829</taxon>
    </lineage>
</organism>
<keyword evidence="2" id="KW-1185">Reference proteome</keyword>
<reference evidence="1 2" key="1">
    <citation type="submission" date="2017-04" db="EMBL/GenBank/DDBJ databases">
        <title>Complete genome sequence and characterization of temperature-dependent bacteriophage phiA8-29 infecting Aeromonas.</title>
        <authorList>
            <person name="He Y."/>
            <person name="Yang H."/>
        </authorList>
    </citation>
    <scope>NUCLEOTIDE SEQUENCE [LARGE SCALE GENOMIC DNA]</scope>
</reference>
<gene>
    <name evidence="1" type="ORF">phiA829_044</name>
</gene>
<dbReference type="InterPro" id="IPR027417">
    <property type="entry name" value="P-loop_NTPase"/>
</dbReference>
<sequence length="205" mass="23808">MSEIQFDLSTRNVLALTGLKQSGKDYMIERLREHLCGQRKVIRLSFSDELRAISHHLFPWCPLNPGNKEKDSPIVHPKNRHNLTPRDIWKIVAHDQTGICYVQDDVLLDLFVRNQLNSSNMVDSEAIYVISDMRKRVEWEMVKGNSFKMIRIMNPLCQRPTKEDDVEYLVPHFKVDAEVLNSRDAASVERFIQTVKGLFPFLGDL</sequence>